<keyword evidence="4" id="KW-1185">Reference proteome</keyword>
<feature type="region of interest" description="Disordered" evidence="1">
    <location>
        <begin position="81"/>
        <end position="114"/>
    </location>
</feature>
<feature type="transmembrane region" description="Helical" evidence="2">
    <location>
        <begin position="23"/>
        <end position="40"/>
    </location>
</feature>
<dbReference type="EMBL" id="AP025591">
    <property type="protein sequence ID" value="BDG05643.1"/>
    <property type="molecule type" value="Genomic_DNA"/>
</dbReference>
<protein>
    <recommendedName>
        <fullName evidence="5">DUF2892 domain-containing protein</fullName>
    </recommendedName>
</protein>
<keyword evidence="2" id="KW-0472">Membrane</keyword>
<proteinExistence type="predicted"/>
<sequence length="114" mass="11854">MSLHETFNRSAFSQFINGPTGRIFRLVAGTGFLVFGYAYRGHALGLLSMAWSVLPLSAGAFDVCYISAALGGPFSGARIRGLTRGGGPRSARSSDEASLARAPGSGAHDHPAAR</sequence>
<gene>
    <name evidence="3" type="ORF">AMOR_46390</name>
</gene>
<accession>A0ABM7X1I0</accession>
<evidence type="ECO:0000256" key="1">
    <source>
        <dbReference type="SAM" id="MobiDB-lite"/>
    </source>
</evidence>
<reference evidence="4" key="1">
    <citation type="journal article" date="2022" name="Int. J. Syst. Evol. Microbiol.">
        <title>Anaeromyxobacter oryzae sp. nov., Anaeromyxobacter diazotrophicus sp. nov. and Anaeromyxobacter paludicola sp. nov., isolated from paddy soils.</title>
        <authorList>
            <person name="Itoh H."/>
            <person name="Xu Z."/>
            <person name="Mise K."/>
            <person name="Masuda Y."/>
            <person name="Ushijima N."/>
            <person name="Hayakawa C."/>
            <person name="Shiratori Y."/>
            <person name="Senoo K."/>
        </authorList>
    </citation>
    <scope>NUCLEOTIDE SEQUENCE [LARGE SCALE GENOMIC DNA]</scope>
    <source>
        <strain evidence="4">Red232</strain>
    </source>
</reference>
<evidence type="ECO:0000313" key="4">
    <source>
        <dbReference type="Proteomes" id="UP001162891"/>
    </source>
</evidence>
<dbReference type="RefSeq" id="WP_248354660.1">
    <property type="nucleotide sequence ID" value="NZ_AP025591.1"/>
</dbReference>
<evidence type="ECO:0000256" key="2">
    <source>
        <dbReference type="SAM" id="Phobius"/>
    </source>
</evidence>
<evidence type="ECO:0000313" key="3">
    <source>
        <dbReference type="EMBL" id="BDG05643.1"/>
    </source>
</evidence>
<name>A0ABM7X1I0_9BACT</name>
<keyword evidence="2" id="KW-0812">Transmembrane</keyword>
<organism evidence="3 4">
    <name type="scientific">Anaeromyxobacter oryzae</name>
    <dbReference type="NCBI Taxonomy" id="2918170"/>
    <lineage>
        <taxon>Bacteria</taxon>
        <taxon>Pseudomonadati</taxon>
        <taxon>Myxococcota</taxon>
        <taxon>Myxococcia</taxon>
        <taxon>Myxococcales</taxon>
        <taxon>Cystobacterineae</taxon>
        <taxon>Anaeromyxobacteraceae</taxon>
        <taxon>Anaeromyxobacter</taxon>
    </lineage>
</organism>
<feature type="transmembrane region" description="Helical" evidence="2">
    <location>
        <begin position="46"/>
        <end position="70"/>
    </location>
</feature>
<dbReference type="Proteomes" id="UP001162891">
    <property type="component" value="Chromosome"/>
</dbReference>
<evidence type="ECO:0008006" key="5">
    <source>
        <dbReference type="Google" id="ProtNLM"/>
    </source>
</evidence>
<keyword evidence="2" id="KW-1133">Transmembrane helix</keyword>